<evidence type="ECO:0008006" key="3">
    <source>
        <dbReference type="Google" id="ProtNLM"/>
    </source>
</evidence>
<proteinExistence type="predicted"/>
<dbReference type="InterPro" id="IPR038078">
    <property type="entry name" value="PhoU-like_sf"/>
</dbReference>
<dbReference type="Gene3D" id="1.20.58.220">
    <property type="entry name" value="Phosphate transport system protein phou homolog 2, domain 2"/>
    <property type="match status" value="1"/>
</dbReference>
<organism evidence="1 2">
    <name type="scientific">Candidatus Magnetaquiglobus chichijimensis</name>
    <dbReference type="NCBI Taxonomy" id="3141448"/>
    <lineage>
        <taxon>Bacteria</taxon>
        <taxon>Pseudomonadati</taxon>
        <taxon>Pseudomonadota</taxon>
        <taxon>Magnetococcia</taxon>
        <taxon>Magnetococcales</taxon>
        <taxon>Candidatus Magnetaquicoccaceae</taxon>
        <taxon>Candidatus Magnetaquiglobus</taxon>
    </lineage>
</organism>
<keyword evidence="2" id="KW-1185">Reference proteome</keyword>
<reference evidence="1 2" key="1">
    <citation type="submission" date="2024-05" db="EMBL/GenBank/DDBJ databases">
        <authorList>
            <consortium name="Candidatus Magnetaquicoccaceae bacterium FCR-1 genome sequencing consortium"/>
            <person name="Shimoshige H."/>
            <person name="Shimamura S."/>
            <person name="Taoka A."/>
            <person name="Kobayashi H."/>
            <person name="Maekawa T."/>
        </authorList>
    </citation>
    <scope>NUCLEOTIDE SEQUENCE [LARGE SCALE GENOMIC DNA]</scope>
    <source>
        <strain evidence="1 2">FCR-1</strain>
    </source>
</reference>
<evidence type="ECO:0000313" key="1">
    <source>
        <dbReference type="EMBL" id="GAB0057680.1"/>
    </source>
</evidence>
<gene>
    <name evidence="1" type="ORF">SIID45300_02012</name>
</gene>
<dbReference type="EMBL" id="BAAFGK010000004">
    <property type="protein sequence ID" value="GAB0057680.1"/>
    <property type="molecule type" value="Genomic_DNA"/>
</dbReference>
<evidence type="ECO:0000313" key="2">
    <source>
        <dbReference type="Proteomes" id="UP001628193"/>
    </source>
</evidence>
<name>A0ABQ0CAE8_9PROT</name>
<sequence length="224" mass="24721">MSKIIDAILPPMPAFLDMVSAQAEILAKCMSTGVDCLTDPEPIRYQALADLENSAKELRLRHLDKLSDSFSTPIDRADLNEAINTLETPVEEMRETLEEMRALGVESDKYLLEMAIVLREAAAALQRGYSKLATKPGQADPDALAAVACPGRVDAIYRKGLGRLYTLNEDMEAIKAKDEDIRVATFIHTVDILKRREAYRHMRSVSLQIGDAAEVLHGIVAQIG</sequence>
<reference evidence="1 2" key="2">
    <citation type="submission" date="2024-09" db="EMBL/GenBank/DDBJ databases">
        <title>Draft genome sequence of Candidatus Magnetaquicoccaceae bacterium FCR-1.</title>
        <authorList>
            <person name="Shimoshige H."/>
            <person name="Shimamura S."/>
            <person name="Taoka A."/>
            <person name="Kobayashi H."/>
            <person name="Maekawa T."/>
        </authorList>
    </citation>
    <scope>NUCLEOTIDE SEQUENCE [LARGE SCALE GENOMIC DNA]</scope>
    <source>
        <strain evidence="1 2">FCR-1</strain>
    </source>
</reference>
<protein>
    <recommendedName>
        <fullName evidence="3">Phosphate transport regulator</fullName>
    </recommendedName>
</protein>
<comment type="caution">
    <text evidence="1">The sequence shown here is derived from an EMBL/GenBank/DDBJ whole genome shotgun (WGS) entry which is preliminary data.</text>
</comment>
<dbReference type="RefSeq" id="WP_420905372.1">
    <property type="nucleotide sequence ID" value="NZ_BAAFGK010000004.1"/>
</dbReference>
<accession>A0ABQ0CAE8</accession>
<dbReference type="Proteomes" id="UP001628193">
    <property type="component" value="Unassembled WGS sequence"/>
</dbReference>